<organism evidence="1 2">
    <name type="scientific">Anaeromicropila populeti</name>
    <dbReference type="NCBI Taxonomy" id="37658"/>
    <lineage>
        <taxon>Bacteria</taxon>
        <taxon>Bacillati</taxon>
        <taxon>Bacillota</taxon>
        <taxon>Clostridia</taxon>
        <taxon>Lachnospirales</taxon>
        <taxon>Lachnospiraceae</taxon>
        <taxon>Anaeromicropila</taxon>
    </lineage>
</organism>
<dbReference type="Proteomes" id="UP000199659">
    <property type="component" value="Unassembled WGS sequence"/>
</dbReference>
<dbReference type="OrthoDB" id="2085054at2"/>
<sequence>MGKYDIGKKQSRSCQLTFIELCKELVNEYEEKYPNDDKWRSPETLWKLFKNDDESGLIDKLKRCLHFDIEAIAEKSNAEKFDELKLLKLLYYIEKSGEPKYKPLDNKELKIQITDIIAKPRLENIPTSYSEKSVYGSIFSEMFDKVRSEITDADARDKKIETINMHWEYITGKIFDYVISDRALDEPENAIRELERINRFLNENVLGRLSITYPSSISNKEGVMNTFYNILVCHRLMCNEADRLNINYRICIEEPPEDEYIKNFRKWEGCEVKWGVFPIIQKRLDREIEDSDSDADIVLYFISCGQPIEDSDLKNYKFAFKHFRTVLDW</sequence>
<dbReference type="STRING" id="37658.SAMN05661086_03685"/>
<gene>
    <name evidence="1" type="ORF">SAMN05661086_03685</name>
</gene>
<name>A0A1I6LZQ3_9FIRM</name>
<keyword evidence="2" id="KW-1185">Reference proteome</keyword>
<dbReference type="RefSeq" id="WP_092564352.1">
    <property type="nucleotide sequence ID" value="NZ_FOYZ01000027.1"/>
</dbReference>
<reference evidence="1 2" key="1">
    <citation type="submission" date="2016-10" db="EMBL/GenBank/DDBJ databases">
        <authorList>
            <person name="de Groot N.N."/>
        </authorList>
    </citation>
    <scope>NUCLEOTIDE SEQUENCE [LARGE SCALE GENOMIC DNA]</scope>
    <source>
        <strain evidence="1 2">743A</strain>
    </source>
</reference>
<evidence type="ECO:0000313" key="2">
    <source>
        <dbReference type="Proteomes" id="UP000199659"/>
    </source>
</evidence>
<evidence type="ECO:0000313" key="1">
    <source>
        <dbReference type="EMBL" id="SFS08742.1"/>
    </source>
</evidence>
<proteinExistence type="predicted"/>
<dbReference type="EMBL" id="FOYZ01000027">
    <property type="protein sequence ID" value="SFS08742.1"/>
    <property type="molecule type" value="Genomic_DNA"/>
</dbReference>
<dbReference type="AlphaFoldDB" id="A0A1I6LZQ3"/>
<accession>A0A1I6LZQ3</accession>
<protein>
    <submittedName>
        <fullName evidence="1">Uncharacterized protein</fullName>
    </submittedName>
</protein>